<reference evidence="3" key="1">
    <citation type="journal article" date="2020" name="BMC Genomics">
        <title>Correction to: Identification and distribution of gene clusters required for synthesis of sphingolipid metabolism inhibitors in diverse species of the filamentous fungus Fusarium.</title>
        <authorList>
            <person name="Kim H.S."/>
            <person name="Lohmar J.M."/>
            <person name="Busman M."/>
            <person name="Brown D.W."/>
            <person name="Naumann T.A."/>
            <person name="Divon H.H."/>
            <person name="Lysoe E."/>
            <person name="Uhlig S."/>
            <person name="Proctor R.H."/>
        </authorList>
    </citation>
    <scope>NUCLEOTIDE SEQUENCE [LARGE SCALE GENOMIC DNA]</scope>
    <source>
        <strain evidence="3">NRRL 25331</strain>
    </source>
</reference>
<dbReference type="PROSITE" id="PS00018">
    <property type="entry name" value="EF_HAND_1"/>
    <property type="match status" value="1"/>
</dbReference>
<proteinExistence type="inferred from homology"/>
<comment type="similarity">
    <text evidence="1">Belongs to the caleosin family.</text>
</comment>
<dbReference type="PANTHER" id="PTHR31495">
    <property type="entry name" value="PEROXYGENASE 3-RELATED"/>
    <property type="match status" value="1"/>
</dbReference>
<evidence type="ECO:0000313" key="2">
    <source>
        <dbReference type="EMBL" id="KAF5682699.1"/>
    </source>
</evidence>
<dbReference type="EMBL" id="JAAQPE010000156">
    <property type="protein sequence ID" value="KAF5682699.1"/>
    <property type="molecule type" value="Genomic_DNA"/>
</dbReference>
<gene>
    <name evidence="2" type="ORF">FCIRC_4843</name>
</gene>
<sequence length="787" mass="89397">MDYSGGLTGGLSPEEIRRIDRIMDLEWMEFAEGWEWHALNYVNPLPPMMPYPSYCVSRRCGWCRFSIKPGDLITARASGGTETVAFESCDSFNDEKLHATFKRCISDHESCATIGYHVECSEIASSFGLDKRAFVQVARYSYEPSVQEDERRREWILNNLHRIMSEKFTNLPPEILLMMSKHLVLHYAIASLSHVSRSIQCTIEPLKDVWATHVDVDGIEYISSLSNTPKPGGRLLWRESEGQEENFLFISEDHLGIRQVVNNPGAVTSTHGSSGWWRTLPITSKFLSFSDDGLKLRSFAAAPLNPTICWPYPMTPDALKNMAYHVTKDSSSSLGMTIEARMVALEFNQPEITGYSACWYKDQLVDLHTHKAEESLAFYRELDEMAKQKLAKEKSDDSIASPALHWTYHPLNPGEHVEQVWLRTKKEADERRPQTSDAAIETTISLVTNQSRTLIMGRSSSPHSEWKCIAKDSTDSPMLVYLSPRLGGIYLFASPTVKGSDKDPLPAGLAPECETDLVEAPEASLNAVREIQISREQSEKGTSSISGLLFRYKDGGQACVGKFRFDHAKEVVPVADSTCFYLGTRYSGQGSQVLDEFCLSKPEYEDGSLEWRSCLWKGSFPLYTLSIQVMKLWNLYLRCFRLETKVSMSVNMADSNKLNNDYTSDHDEKQSEPVVAKDEVEKLSPLQKHVQFWDRDNDGIINPWDVYNGFRELGFGLFFSIGSLLIPIFFSYPTRLGHSWLPDPMFRIYVYDIHKAKHGSDTGIFDFDGNFSPQRFEQMVSAVRYIW</sequence>
<organism evidence="2 3">
    <name type="scientific">Fusarium circinatum</name>
    <name type="common">Pitch canker fungus</name>
    <name type="synonym">Gibberella circinata</name>
    <dbReference type="NCBI Taxonomy" id="48490"/>
    <lineage>
        <taxon>Eukaryota</taxon>
        <taxon>Fungi</taxon>
        <taxon>Dikarya</taxon>
        <taxon>Ascomycota</taxon>
        <taxon>Pezizomycotina</taxon>
        <taxon>Sordariomycetes</taxon>
        <taxon>Hypocreomycetidae</taxon>
        <taxon>Hypocreales</taxon>
        <taxon>Nectriaceae</taxon>
        <taxon>Fusarium</taxon>
        <taxon>Fusarium fujikuroi species complex</taxon>
    </lineage>
</organism>
<evidence type="ECO:0000313" key="3">
    <source>
        <dbReference type="Proteomes" id="UP000572754"/>
    </source>
</evidence>
<dbReference type="AlphaFoldDB" id="A0A8H5X6H2"/>
<evidence type="ECO:0000256" key="1">
    <source>
        <dbReference type="ARBA" id="ARBA00006765"/>
    </source>
</evidence>
<comment type="caution">
    <text evidence="2">The sequence shown here is derived from an EMBL/GenBank/DDBJ whole genome shotgun (WGS) entry which is preliminary data.</text>
</comment>
<name>A0A8H5X6H2_FUSCI</name>
<protein>
    <recommendedName>
        <fullName evidence="4">EF-hand domain-containing protein</fullName>
    </recommendedName>
</protein>
<keyword evidence="3" id="KW-1185">Reference proteome</keyword>
<dbReference type="PANTHER" id="PTHR31495:SF0">
    <property type="entry name" value="BINDING PROTEIN CALEOSIN, PUTATIVE (AFU_ORTHOLOGUE AFUA_5G13750)-RELATED"/>
    <property type="match status" value="1"/>
</dbReference>
<dbReference type="InterPro" id="IPR007736">
    <property type="entry name" value="Caleosin-related"/>
</dbReference>
<dbReference type="InterPro" id="IPR018247">
    <property type="entry name" value="EF_Hand_1_Ca_BS"/>
</dbReference>
<reference evidence="2 3" key="2">
    <citation type="submission" date="2020-05" db="EMBL/GenBank/DDBJ databases">
        <title>Identification and distribution of gene clusters putatively required for synthesis of sphingolipid metabolism inhibitors in phylogenetically diverse species of the filamentous fungus Fusarium.</title>
        <authorList>
            <person name="Kim H.-S."/>
            <person name="Busman M."/>
            <person name="Brown D.W."/>
            <person name="Divon H."/>
            <person name="Uhlig S."/>
            <person name="Proctor R.H."/>
        </authorList>
    </citation>
    <scope>NUCLEOTIDE SEQUENCE [LARGE SCALE GENOMIC DNA]</scope>
    <source>
        <strain evidence="2 3">NRRL 25331</strain>
    </source>
</reference>
<dbReference type="GO" id="GO:0004497">
    <property type="term" value="F:monooxygenase activity"/>
    <property type="evidence" value="ECO:0007669"/>
    <property type="project" value="TreeGrafter"/>
</dbReference>
<accession>A0A8H5X6H2</accession>
<dbReference type="GO" id="GO:0005509">
    <property type="term" value="F:calcium ion binding"/>
    <property type="evidence" value="ECO:0007669"/>
    <property type="project" value="TreeGrafter"/>
</dbReference>
<evidence type="ECO:0008006" key="4">
    <source>
        <dbReference type="Google" id="ProtNLM"/>
    </source>
</evidence>
<dbReference type="Proteomes" id="UP000572754">
    <property type="component" value="Unassembled WGS sequence"/>
</dbReference>
<dbReference type="Pfam" id="PF05042">
    <property type="entry name" value="Caleosin"/>
    <property type="match status" value="1"/>
</dbReference>